<gene>
    <name evidence="3" type="ORF">CVV26_01495</name>
</gene>
<dbReference type="Gene3D" id="2.60.120.260">
    <property type="entry name" value="Galactose-binding domain-like"/>
    <property type="match status" value="2"/>
</dbReference>
<dbReference type="SUPFAM" id="SSF49785">
    <property type="entry name" value="Galactose-binding domain-like"/>
    <property type="match status" value="1"/>
</dbReference>
<dbReference type="Pfam" id="PF02018">
    <property type="entry name" value="CBM_4_9"/>
    <property type="match status" value="1"/>
</dbReference>
<dbReference type="Proteomes" id="UP000233414">
    <property type="component" value="Unassembled WGS sequence"/>
</dbReference>
<reference evidence="3 4" key="1">
    <citation type="journal article" date="2017" name="ISME J.">
        <title>Potential for microbial H2 and metal transformations associated with novel bacteria and archaea in deep terrestrial subsurface sediments.</title>
        <authorList>
            <person name="Hernsdorf A.W."/>
            <person name="Amano Y."/>
            <person name="Miyakawa K."/>
            <person name="Ise K."/>
            <person name="Suzuki Y."/>
            <person name="Anantharaman K."/>
            <person name="Probst A."/>
            <person name="Burstein D."/>
            <person name="Thomas B.C."/>
            <person name="Banfield J.F."/>
        </authorList>
    </citation>
    <scope>NUCLEOTIDE SEQUENCE [LARGE SCALE GENOMIC DNA]</scope>
    <source>
        <strain evidence="3">HGW-Kuenenbacteria-1</strain>
    </source>
</reference>
<name>A0A2N1UNR7_9BACT</name>
<evidence type="ECO:0000256" key="1">
    <source>
        <dbReference type="ARBA" id="ARBA00022801"/>
    </source>
</evidence>
<organism evidence="3 4">
    <name type="scientific">Candidatus Kuenenbacteria bacterium HGW-Kuenenbacteria-1</name>
    <dbReference type="NCBI Taxonomy" id="2013812"/>
    <lineage>
        <taxon>Bacteria</taxon>
        <taxon>Candidatus Kueneniibacteriota</taxon>
    </lineage>
</organism>
<evidence type="ECO:0000313" key="3">
    <source>
        <dbReference type="EMBL" id="PKL72424.1"/>
    </source>
</evidence>
<feature type="non-terminal residue" evidence="3">
    <location>
        <position position="1"/>
    </location>
</feature>
<dbReference type="GO" id="GO:0016798">
    <property type="term" value="F:hydrolase activity, acting on glycosyl bonds"/>
    <property type="evidence" value="ECO:0007669"/>
    <property type="project" value="InterPro"/>
</dbReference>
<accession>A0A2N1UNR7</accession>
<dbReference type="InterPro" id="IPR008979">
    <property type="entry name" value="Galactose-bd-like_sf"/>
</dbReference>
<dbReference type="EMBL" id="PGYQ01000005">
    <property type="protein sequence ID" value="PKL72424.1"/>
    <property type="molecule type" value="Genomic_DNA"/>
</dbReference>
<keyword evidence="1" id="KW-0378">Hydrolase</keyword>
<sequence>AVQFNNSGVFGGDNANLFWDNTNKRLGIGTTTPQQKLDVKGNIQVIGDIYGGAFGATRGIWRFNTTYPDYGIFYTEATPDVISISPNGGGVTSPSMVISGDKVGIGTTAPGAKLHISQTSGTALKFDNRQLITFNQNTNPETKGNIIGGMGFYGFGVAHAQFHYRVGKGFEMLNVSNDAPSISHESTVFAPLYLSNLYTTGNVGIGTTTPGAYKLNVNGDTNITGKLNVTDKLTAKTYEASNVSASIYYDKDNTNYYVDPKGNEMTYSAYFGKGIYSDPGAYKLNVNGSLFTSNGIDHSMKTVDQLQNNTTLQGGIYQNSGDGLKNAAGTAIAFGNWWHVINMHHQHNNGYNAQIAVPLSAYPNDILFRTSGDKTWTEWRKVLSENVSGKVGIGTTTPGAKLDISGGIARENGYNLAEAATNNLLVNGDFEQGSTYGWSALDSVVTGGYSGNYAAQRTGSSTVLSDDYIPVDPTKDVFQLEGYFKKTVAGTTPGRLYFGYIAYNASKSPIKTAPCGTYCYFATSGYVLPVDDNWHKFSATTIGEGTSYPNFPIGTKFVRVLVLINYGASVDAVTQMDHVTLKRINFGPLFVGNNFNSTNLADQHQTTKLYTTNSNNFIIEPPSSGNVGIGTTTPGAYKLNVYGASGTYPMRIGSPDGYLAFGPANAGWSHFVTNRPRFYFNTGVTVDSGNIGSYNENLSLQTSGTTQMTILNSNGNVGIGTTAPGAYKLNVNGDTNITGKLNVTDKLVAKTYEAENVSASIYYDKDNTNYYVDPKGNEMTYSAYFGKGIYSDSRRLKVYTNDVDNDVGLESIIGRTSGTNYAILGKAYGSGADNNIGGLFSAKDATANYGLRIWNVADTSTNYALYSDSPAKSYFQGNVGIGTATPAYKLDLVGSFGGSSQSVTKFIEQGRNVTPWDQTFEENITGWGVINNSSVARSSSTQAYEGDFSLRIKRNSLTGSGGSSYALGISLKPGRVYTLSGYYKMVNGTSTAMIKLNSNASNSWTNGTAFTNKALVNASGWTFFSSSITAATITTGNNYIWLAYNMATVDQEIYFDNLVFSEGSLPRTELSNMRTSISGLSTNFIGNVGIGTTDPGAYKLNVNGDTNITGKLNVTGTFTAGTFVATNTKDCNSDTTCNVNNLNVAKGGDITGVDKLTVATIDPLYEIKGKKYATYVSAIVGGVNEEYIGKAELKTQSASWRTKLKTYEYIIDFSKEKEGTDLWVWRKAIDFSKDNVNALVTPYGMSANIYYLIEGEKLIFRSDKPAEFSFRLIGKRFDWKQWPTFAKDQNEKAGLIIK</sequence>
<evidence type="ECO:0000259" key="2">
    <source>
        <dbReference type="Pfam" id="PF02018"/>
    </source>
</evidence>
<evidence type="ECO:0000313" key="4">
    <source>
        <dbReference type="Proteomes" id="UP000233414"/>
    </source>
</evidence>
<dbReference type="InterPro" id="IPR003305">
    <property type="entry name" value="CenC_carb-bd"/>
</dbReference>
<protein>
    <recommendedName>
        <fullName evidence="2">CBM-cenC domain-containing protein</fullName>
    </recommendedName>
</protein>
<comment type="caution">
    <text evidence="3">The sequence shown here is derived from an EMBL/GenBank/DDBJ whole genome shotgun (WGS) entry which is preliminary data.</text>
</comment>
<feature type="domain" description="CBM-cenC" evidence="2">
    <location>
        <begin position="918"/>
        <end position="1041"/>
    </location>
</feature>
<proteinExistence type="predicted"/>